<dbReference type="CDD" id="cd05387">
    <property type="entry name" value="BY-kinase"/>
    <property type="match status" value="1"/>
</dbReference>
<dbReference type="GO" id="GO:0005524">
    <property type="term" value="F:ATP binding"/>
    <property type="evidence" value="ECO:0007669"/>
    <property type="project" value="UniProtKB-KW"/>
</dbReference>
<reference evidence="3 4" key="1">
    <citation type="submission" date="2018-10" db="EMBL/GenBank/DDBJ databases">
        <title>Robbsia sp. DHC34, isolated from soil.</title>
        <authorList>
            <person name="Gao Z.-H."/>
            <person name="Qiu L.-H."/>
        </authorList>
    </citation>
    <scope>NUCLEOTIDE SEQUENCE [LARGE SCALE GENOMIC DNA]</scope>
    <source>
        <strain evidence="3 4">DHC34</strain>
    </source>
</reference>
<dbReference type="SUPFAM" id="SSF160246">
    <property type="entry name" value="EspE N-terminal domain-like"/>
    <property type="match status" value="1"/>
</dbReference>
<keyword evidence="1" id="KW-0547">Nucleotide-binding</keyword>
<dbReference type="InterPro" id="IPR050445">
    <property type="entry name" value="Bact_polysacc_biosynth/exp"/>
</dbReference>
<dbReference type="InterPro" id="IPR037257">
    <property type="entry name" value="T2SS_E_N_sf"/>
</dbReference>
<dbReference type="SUPFAM" id="SSF52540">
    <property type="entry name" value="P-loop containing nucleoside triphosphate hydrolases"/>
    <property type="match status" value="1"/>
</dbReference>
<dbReference type="Gene3D" id="3.40.50.300">
    <property type="entry name" value="P-loop containing nucleotide triphosphate hydrolases"/>
    <property type="match status" value="1"/>
</dbReference>
<evidence type="ECO:0000256" key="2">
    <source>
        <dbReference type="ARBA" id="ARBA00022840"/>
    </source>
</evidence>
<dbReference type="GO" id="GO:0004715">
    <property type="term" value="F:non-membrane spanning protein tyrosine kinase activity"/>
    <property type="evidence" value="ECO:0007669"/>
    <property type="project" value="UniProtKB-EC"/>
</dbReference>
<gene>
    <name evidence="3" type="ORF">D7S86_15080</name>
</gene>
<dbReference type="Proteomes" id="UP000270342">
    <property type="component" value="Unassembled WGS sequence"/>
</dbReference>
<dbReference type="NCBIfam" id="TIGR01007">
    <property type="entry name" value="eps_fam"/>
    <property type="match status" value="1"/>
</dbReference>
<dbReference type="InterPro" id="IPR005702">
    <property type="entry name" value="Wzc-like_C"/>
</dbReference>
<dbReference type="InterPro" id="IPR027417">
    <property type="entry name" value="P-loop_NTPase"/>
</dbReference>
<dbReference type="OrthoDB" id="9808257at2"/>
<dbReference type="EMBL" id="RBZU01000006">
    <property type="protein sequence ID" value="RKP53597.1"/>
    <property type="molecule type" value="Genomic_DNA"/>
</dbReference>
<evidence type="ECO:0000313" key="3">
    <source>
        <dbReference type="EMBL" id="RKP53597.1"/>
    </source>
</evidence>
<proteinExistence type="predicted"/>
<comment type="caution">
    <text evidence="3">The sequence shown here is derived from an EMBL/GenBank/DDBJ whole genome shotgun (WGS) entry which is preliminary data.</text>
</comment>
<evidence type="ECO:0000313" key="4">
    <source>
        <dbReference type="Proteomes" id="UP000270342"/>
    </source>
</evidence>
<dbReference type="RefSeq" id="WP_121087672.1">
    <property type="nucleotide sequence ID" value="NZ_RBZU01000006.1"/>
</dbReference>
<evidence type="ECO:0000256" key="1">
    <source>
        <dbReference type="ARBA" id="ARBA00022741"/>
    </source>
</evidence>
<dbReference type="EC" id="2.7.10.2" evidence="3"/>
<keyword evidence="2" id="KW-0067">ATP-binding</keyword>
<keyword evidence="4" id="KW-1185">Reference proteome</keyword>
<accession>A0A494XSK8</accession>
<dbReference type="PANTHER" id="PTHR32309">
    <property type="entry name" value="TYROSINE-PROTEIN KINASE"/>
    <property type="match status" value="1"/>
</dbReference>
<organism evidence="3 4">
    <name type="scientific">Pararobbsia silviterrae</name>
    <dbReference type="NCBI Taxonomy" id="1792498"/>
    <lineage>
        <taxon>Bacteria</taxon>
        <taxon>Pseudomonadati</taxon>
        <taxon>Pseudomonadota</taxon>
        <taxon>Betaproteobacteria</taxon>
        <taxon>Burkholderiales</taxon>
        <taxon>Burkholderiaceae</taxon>
        <taxon>Pararobbsia</taxon>
    </lineage>
</organism>
<dbReference type="AlphaFoldDB" id="A0A494XSK8"/>
<keyword evidence="3" id="KW-0418">Kinase</keyword>
<protein>
    <submittedName>
        <fullName evidence="3">Polysaccharide biosynthesis tyrosine autokinase</fullName>
        <ecNumber evidence="3">2.7.10.2</ecNumber>
    </submittedName>
</protein>
<sequence>MNDVLEHRQLGEQDGQSIERMGDRFVRAGLLTREQVQRVIELQNSRNLRFGQAAVQLGFVSEQMVSAVLAEQYQYDVSTLTRPVELPLAIASEPFGQEAEAVRQLRTMVSMRMAEQRHFSLAVISPGAGAGSTYLASSLAVAFAQVGRKTLLVNADLHKGGQRELMGKPLANGLSGMLAGRHEVGAVRTVPGIASLGILDAGPQPPNPAELLRDASLQRVLGGYMDQFEIFIVKTPPTNESGDALLIARQVDACLLVARKDRTRTSELEQTAALLGGANVKLLGTVYNEYEPPEARTGWLRGWLPTRQRKR</sequence>
<name>A0A494XSK8_9BURK</name>
<keyword evidence="3" id="KW-0808">Transferase</keyword>
<dbReference type="PANTHER" id="PTHR32309:SF31">
    <property type="entry name" value="CAPSULAR EXOPOLYSACCHARIDE FAMILY"/>
    <property type="match status" value="1"/>
</dbReference>